<keyword evidence="3" id="KW-1185">Reference proteome</keyword>
<dbReference type="InterPro" id="IPR011992">
    <property type="entry name" value="EF-hand-dom_pair"/>
</dbReference>
<evidence type="ECO:0000313" key="3">
    <source>
        <dbReference type="Proteomes" id="UP000676325"/>
    </source>
</evidence>
<gene>
    <name evidence="2" type="ORF">KDK95_12200</name>
</gene>
<dbReference type="Pfam" id="PF13202">
    <property type="entry name" value="EF-hand_5"/>
    <property type="match status" value="2"/>
</dbReference>
<sequence>MSDATLTDTTPYPLLRELSNELGWGLAVVRAAVLQAALPQIAAALADQSTFVTHPWRRLHNTMASVERLLDEDAAVREREVARLNRLHARITGAGPNGTSYSGLDPEGRAWVIATLFESSVTMRRNSGRALDWSAQEQLYAEFRRLLAAFGDDASVLPEQLSRFWPYYQQMLSERLEHTDAVDAVLYRLLDAVPPPPVLRDQRTAWAAVRSIAGPVAARVTVASLPPTFRERVRIDSPVLSDALMVGAYRGSGLATLALPVLSNPWTLASVMDGDGDGDQSASPLFGALLRGASAFTSVVRAARPAQPAASGPNRDAEPWPAQRFFVNVLDQTGDGTVSWPDLAALAREVASRLDLDADRETEVYDAFHGWWRELSAALDTDGDGVVSLQEYVAGSANLPAPALVRLADVLFEVTDVDGSGTISAQEYRKLLHTGFSHELPGPPGADLTKSAFTTEFMHFMAGRRPSTAWERLTTDS</sequence>
<proteinExistence type="predicted"/>
<dbReference type="EMBL" id="JAGSOH010000027">
    <property type="protein sequence ID" value="MBR7827070.1"/>
    <property type="molecule type" value="Genomic_DNA"/>
</dbReference>
<protein>
    <submittedName>
        <fullName evidence="2">DUF2236 domain-containing protein</fullName>
    </submittedName>
</protein>
<evidence type="ECO:0000259" key="1">
    <source>
        <dbReference type="PROSITE" id="PS50222"/>
    </source>
</evidence>
<dbReference type="Proteomes" id="UP000676325">
    <property type="component" value="Unassembled WGS sequence"/>
</dbReference>
<dbReference type="InterPro" id="IPR018713">
    <property type="entry name" value="MPAB/Lcp_cat_dom"/>
</dbReference>
<dbReference type="AlphaFoldDB" id="A0A941IG57"/>
<dbReference type="PANTHER" id="PTHR36151:SF3">
    <property type="entry name" value="ER-BOUND OXYGENASE MPAB_MPAB'_RUBBER OXYGENASE CATALYTIC DOMAIN-CONTAINING PROTEIN"/>
    <property type="match status" value="1"/>
</dbReference>
<organism evidence="2 3">
    <name type="scientific">Actinospica acidithermotolerans</name>
    <dbReference type="NCBI Taxonomy" id="2828514"/>
    <lineage>
        <taxon>Bacteria</taxon>
        <taxon>Bacillati</taxon>
        <taxon>Actinomycetota</taxon>
        <taxon>Actinomycetes</taxon>
        <taxon>Catenulisporales</taxon>
        <taxon>Actinospicaceae</taxon>
        <taxon>Actinospica</taxon>
    </lineage>
</organism>
<dbReference type="SMART" id="SM00054">
    <property type="entry name" value="EFh"/>
    <property type="match status" value="2"/>
</dbReference>
<dbReference type="GO" id="GO:0005509">
    <property type="term" value="F:calcium ion binding"/>
    <property type="evidence" value="ECO:0007669"/>
    <property type="project" value="InterPro"/>
</dbReference>
<evidence type="ECO:0000313" key="2">
    <source>
        <dbReference type="EMBL" id="MBR7827070.1"/>
    </source>
</evidence>
<dbReference type="GO" id="GO:0016491">
    <property type="term" value="F:oxidoreductase activity"/>
    <property type="evidence" value="ECO:0007669"/>
    <property type="project" value="InterPro"/>
</dbReference>
<name>A0A941IG57_9ACTN</name>
<dbReference type="PROSITE" id="PS50222">
    <property type="entry name" value="EF_HAND_2"/>
    <property type="match status" value="1"/>
</dbReference>
<dbReference type="PANTHER" id="PTHR36151">
    <property type="entry name" value="BLR2777 PROTEIN"/>
    <property type="match status" value="1"/>
</dbReference>
<reference evidence="2" key="1">
    <citation type="submission" date="2021-04" db="EMBL/GenBank/DDBJ databases">
        <title>Genome based classification of Actinospica acidithermotolerans sp. nov., an actinobacterium isolated from an Indonesian hot spring.</title>
        <authorList>
            <person name="Kusuma A.B."/>
            <person name="Putra K.E."/>
            <person name="Nafisah S."/>
            <person name="Loh J."/>
            <person name="Nouioui I."/>
            <person name="Goodfellow M."/>
        </authorList>
    </citation>
    <scope>NUCLEOTIDE SEQUENCE</scope>
    <source>
        <strain evidence="2">MGRD01-02</strain>
    </source>
</reference>
<dbReference type="InterPro" id="IPR002048">
    <property type="entry name" value="EF_hand_dom"/>
</dbReference>
<dbReference type="Pfam" id="PF09995">
    <property type="entry name" value="MPAB_Lcp_cat"/>
    <property type="match status" value="1"/>
</dbReference>
<dbReference type="InterPro" id="IPR018247">
    <property type="entry name" value="EF_Hand_1_Ca_BS"/>
</dbReference>
<dbReference type="PROSITE" id="PS00018">
    <property type="entry name" value="EF_HAND_1"/>
    <property type="match status" value="2"/>
</dbReference>
<accession>A0A941IG57</accession>
<feature type="domain" description="EF-hand" evidence="1">
    <location>
        <begin position="403"/>
        <end position="438"/>
    </location>
</feature>
<comment type="caution">
    <text evidence="2">The sequence shown here is derived from an EMBL/GenBank/DDBJ whole genome shotgun (WGS) entry which is preliminary data.</text>
</comment>
<dbReference type="Gene3D" id="1.10.238.10">
    <property type="entry name" value="EF-hand"/>
    <property type="match status" value="1"/>
</dbReference>
<dbReference type="SUPFAM" id="SSF47473">
    <property type="entry name" value="EF-hand"/>
    <property type="match status" value="1"/>
</dbReference>
<dbReference type="RefSeq" id="WP_212518215.1">
    <property type="nucleotide sequence ID" value="NZ_JAGSOH010000027.1"/>
</dbReference>